<feature type="transmembrane region" description="Helical" evidence="1">
    <location>
        <begin position="121"/>
        <end position="139"/>
    </location>
</feature>
<feature type="transmembrane region" description="Helical" evidence="1">
    <location>
        <begin position="55"/>
        <end position="78"/>
    </location>
</feature>
<feature type="transmembrane region" description="Helical" evidence="1">
    <location>
        <begin position="168"/>
        <end position="188"/>
    </location>
</feature>
<feature type="transmembrane region" description="Helical" evidence="1">
    <location>
        <begin position="28"/>
        <end position="48"/>
    </location>
</feature>
<name>A0A1M6IJY8_9BACT</name>
<keyword evidence="1" id="KW-1133">Transmembrane helix</keyword>
<keyword evidence="1" id="KW-0472">Membrane</keyword>
<accession>A0A1M6IJY8</accession>
<organism evidence="2 3">
    <name type="scientific">Desulfatibacillum alkenivorans DSM 16219</name>
    <dbReference type="NCBI Taxonomy" id="1121393"/>
    <lineage>
        <taxon>Bacteria</taxon>
        <taxon>Pseudomonadati</taxon>
        <taxon>Thermodesulfobacteriota</taxon>
        <taxon>Desulfobacteria</taxon>
        <taxon>Desulfobacterales</taxon>
        <taxon>Desulfatibacillaceae</taxon>
        <taxon>Desulfatibacillum</taxon>
    </lineage>
</organism>
<feature type="transmembrane region" description="Helical" evidence="1">
    <location>
        <begin position="84"/>
        <end position="109"/>
    </location>
</feature>
<protein>
    <submittedName>
        <fullName evidence="2">Uncharacterized protein</fullName>
    </submittedName>
</protein>
<keyword evidence="3" id="KW-1185">Reference proteome</keyword>
<keyword evidence="1" id="KW-0812">Transmembrane</keyword>
<dbReference type="STRING" id="1121393.SAMN02745216_01505"/>
<proteinExistence type="predicted"/>
<dbReference type="Proteomes" id="UP000183994">
    <property type="component" value="Unassembled WGS sequence"/>
</dbReference>
<dbReference type="EMBL" id="FQZU01000006">
    <property type="protein sequence ID" value="SHJ34705.1"/>
    <property type="molecule type" value="Genomic_DNA"/>
</dbReference>
<gene>
    <name evidence="2" type="ORF">SAMN02745216_01505</name>
</gene>
<dbReference type="RefSeq" id="WP_073474554.1">
    <property type="nucleotide sequence ID" value="NZ_FQZU01000006.1"/>
</dbReference>
<feature type="transmembrane region" description="Helical" evidence="1">
    <location>
        <begin position="145"/>
        <end position="161"/>
    </location>
</feature>
<evidence type="ECO:0000313" key="2">
    <source>
        <dbReference type="EMBL" id="SHJ34705.1"/>
    </source>
</evidence>
<reference evidence="3" key="1">
    <citation type="submission" date="2016-11" db="EMBL/GenBank/DDBJ databases">
        <authorList>
            <person name="Varghese N."/>
            <person name="Submissions S."/>
        </authorList>
    </citation>
    <scope>NUCLEOTIDE SEQUENCE [LARGE SCALE GENOMIC DNA]</scope>
    <source>
        <strain evidence="3">DSM 16219</strain>
    </source>
</reference>
<evidence type="ECO:0000256" key="1">
    <source>
        <dbReference type="SAM" id="Phobius"/>
    </source>
</evidence>
<evidence type="ECO:0000313" key="3">
    <source>
        <dbReference type="Proteomes" id="UP000183994"/>
    </source>
</evidence>
<feature type="transmembrane region" description="Helical" evidence="1">
    <location>
        <begin position="5"/>
        <end position="22"/>
    </location>
</feature>
<sequence>MKEFAARCLIPFSIPAFTLFFICRLFPHNVLLALVSGALFALTIAYRFSRFKTSLAIYAIILGTFGEFLCCRANMWVYKHPTAFYLPLWIPFIWPILVTNLWEISVYILDVLDKKSKALRIGFLVLWGILIIGHVAFTSYYLNNIVAWILLGFFLLVLAFSRKPINIWLYVAVAAGGFFGEFVCVQYGVWYYTRPVFQSIGMPLSLPAAWGVSANVVWLLASALPLFGRDKPAAQE</sequence>
<dbReference type="AlphaFoldDB" id="A0A1M6IJY8"/>
<feature type="transmembrane region" description="Helical" evidence="1">
    <location>
        <begin position="208"/>
        <end position="227"/>
    </location>
</feature>